<keyword evidence="3" id="KW-1185">Reference proteome</keyword>
<evidence type="ECO:0000313" key="2">
    <source>
        <dbReference type="EMBL" id="TYL36547.1"/>
    </source>
</evidence>
<reference evidence="2" key="1">
    <citation type="submission" date="2017-11" db="EMBL/GenBank/DDBJ databases">
        <authorList>
            <person name="Kajale S.C."/>
            <person name="Sharma A."/>
        </authorList>
    </citation>
    <scope>NUCLEOTIDE SEQUENCE</scope>
    <source>
        <strain evidence="2">LS1_42</strain>
    </source>
</reference>
<organism evidence="2 3">
    <name type="scientific">Natronococcus pandeyae</name>
    <dbReference type="NCBI Taxonomy" id="2055836"/>
    <lineage>
        <taxon>Archaea</taxon>
        <taxon>Methanobacteriati</taxon>
        <taxon>Methanobacteriota</taxon>
        <taxon>Stenosarchaea group</taxon>
        <taxon>Halobacteria</taxon>
        <taxon>Halobacteriales</taxon>
        <taxon>Natrialbaceae</taxon>
        <taxon>Natronococcus</taxon>
    </lineage>
</organism>
<evidence type="ECO:0000256" key="1">
    <source>
        <dbReference type="SAM" id="MobiDB-lite"/>
    </source>
</evidence>
<name>A0A8J8TQH9_9EURY</name>
<feature type="compositionally biased region" description="Polar residues" evidence="1">
    <location>
        <begin position="42"/>
        <end position="57"/>
    </location>
</feature>
<dbReference type="Proteomes" id="UP000766904">
    <property type="component" value="Unassembled WGS sequence"/>
</dbReference>
<dbReference type="OrthoDB" id="300423at2157"/>
<feature type="region of interest" description="Disordered" evidence="1">
    <location>
        <begin position="1"/>
        <end position="96"/>
    </location>
</feature>
<sequence length="144" mass="16144">MSNPFDDLESDDDDDRTEDETDEGERSSSPNATEPDVMQEAPASSPNRQSRSGTAGEQRSREPTPADSGPAFEYSTVRQRPLYARSETWDDFEKTLRTSITPSLAKEDVVDEETREIHDAVLRLAASEPERVAKLVLEARRQSE</sequence>
<gene>
    <name evidence="2" type="ORF">CV102_22290</name>
</gene>
<proteinExistence type="predicted"/>
<feature type="compositionally biased region" description="Basic and acidic residues" evidence="1">
    <location>
        <begin position="87"/>
        <end position="96"/>
    </location>
</feature>
<dbReference type="InterPro" id="IPR058276">
    <property type="entry name" value="DUF7970"/>
</dbReference>
<dbReference type="RefSeq" id="WP_148860194.1">
    <property type="nucleotide sequence ID" value="NZ_PHNJ01000017.1"/>
</dbReference>
<accession>A0A8J8TQH9</accession>
<protein>
    <submittedName>
        <fullName evidence="2">Uncharacterized protein</fullName>
    </submittedName>
</protein>
<dbReference type="AlphaFoldDB" id="A0A8J8TQH9"/>
<dbReference type="Pfam" id="PF25925">
    <property type="entry name" value="DUF7970"/>
    <property type="match status" value="1"/>
</dbReference>
<dbReference type="EMBL" id="PHNJ01000017">
    <property type="protein sequence ID" value="TYL36547.1"/>
    <property type="molecule type" value="Genomic_DNA"/>
</dbReference>
<feature type="compositionally biased region" description="Acidic residues" evidence="1">
    <location>
        <begin position="1"/>
        <end position="23"/>
    </location>
</feature>
<comment type="caution">
    <text evidence="2">The sequence shown here is derived from an EMBL/GenBank/DDBJ whole genome shotgun (WGS) entry which is preliminary data.</text>
</comment>
<evidence type="ECO:0000313" key="3">
    <source>
        <dbReference type="Proteomes" id="UP000766904"/>
    </source>
</evidence>